<evidence type="ECO:0000256" key="5">
    <source>
        <dbReference type="ARBA" id="ARBA00039180"/>
    </source>
</evidence>
<keyword evidence="3" id="KW-0862">Zinc</keyword>
<dbReference type="PANTHER" id="PTHR31437:SF1">
    <property type="entry name" value="PROTEIN SREK1IP1"/>
    <property type="match status" value="1"/>
</dbReference>
<accession>A0A9P0H1R5</accession>
<comment type="function">
    <text evidence="4">Possible splicing regulator involved in the control of cellular survival.</text>
</comment>
<dbReference type="OrthoDB" id="5596742at2759"/>
<dbReference type="GO" id="GO:0003676">
    <property type="term" value="F:nucleic acid binding"/>
    <property type="evidence" value="ECO:0007669"/>
    <property type="project" value="InterPro"/>
</dbReference>
<dbReference type="AlphaFoldDB" id="A0A9P0H1R5"/>
<dbReference type="Proteomes" id="UP001152798">
    <property type="component" value="Chromosome 1"/>
</dbReference>
<dbReference type="EMBL" id="OV725077">
    <property type="protein sequence ID" value="CAH1390030.1"/>
    <property type="molecule type" value="Genomic_DNA"/>
</dbReference>
<keyword evidence="1" id="KW-0479">Metal-binding</keyword>
<evidence type="ECO:0000256" key="1">
    <source>
        <dbReference type="ARBA" id="ARBA00022723"/>
    </source>
</evidence>
<dbReference type="GO" id="GO:0008270">
    <property type="term" value="F:zinc ion binding"/>
    <property type="evidence" value="ECO:0007669"/>
    <property type="project" value="UniProtKB-KW"/>
</dbReference>
<dbReference type="Pfam" id="PF13917">
    <property type="entry name" value="zf-CCHC_3"/>
    <property type="match status" value="1"/>
</dbReference>
<sequence>MAVKNFKMELDHFSQLTGLVDFYARLVPQGKESIRPACKKCGYSGHLTYQCRNFIKIDPNKDIVLDVSSTSSESDDDYVTPLRALREQELLEKVKKIKKRKKKKKKSQHSSEDSSSDSESQKEKEKKKKNKRKHQLSSESSDEDSRKKKKLKKLKKKKHKKKGE</sequence>
<organism evidence="9 10">
    <name type="scientific">Nezara viridula</name>
    <name type="common">Southern green stink bug</name>
    <name type="synonym">Cimex viridulus</name>
    <dbReference type="NCBI Taxonomy" id="85310"/>
    <lineage>
        <taxon>Eukaryota</taxon>
        <taxon>Metazoa</taxon>
        <taxon>Ecdysozoa</taxon>
        <taxon>Arthropoda</taxon>
        <taxon>Hexapoda</taxon>
        <taxon>Insecta</taxon>
        <taxon>Pterygota</taxon>
        <taxon>Neoptera</taxon>
        <taxon>Paraneoptera</taxon>
        <taxon>Hemiptera</taxon>
        <taxon>Heteroptera</taxon>
        <taxon>Panheteroptera</taxon>
        <taxon>Pentatomomorpha</taxon>
        <taxon>Pentatomoidea</taxon>
        <taxon>Pentatomidae</taxon>
        <taxon>Pentatominae</taxon>
        <taxon>Nezara</taxon>
    </lineage>
</organism>
<evidence type="ECO:0000313" key="10">
    <source>
        <dbReference type="Proteomes" id="UP001152798"/>
    </source>
</evidence>
<keyword evidence="2 6" id="KW-0863">Zinc-finger</keyword>
<feature type="compositionally biased region" description="Basic residues" evidence="7">
    <location>
        <begin position="125"/>
        <end position="135"/>
    </location>
</feature>
<dbReference type="PANTHER" id="PTHR31437">
    <property type="entry name" value="SREK1IP1 FAMILY MEMBER"/>
    <property type="match status" value="1"/>
</dbReference>
<feature type="compositionally biased region" description="Basic residues" evidence="7">
    <location>
        <begin position="147"/>
        <end position="164"/>
    </location>
</feature>
<name>A0A9P0H1R5_NEZVI</name>
<reference evidence="9" key="1">
    <citation type="submission" date="2022-01" db="EMBL/GenBank/DDBJ databases">
        <authorList>
            <person name="King R."/>
        </authorList>
    </citation>
    <scope>NUCLEOTIDE SEQUENCE</scope>
</reference>
<evidence type="ECO:0000256" key="3">
    <source>
        <dbReference type="ARBA" id="ARBA00022833"/>
    </source>
</evidence>
<dbReference type="InterPro" id="IPR001878">
    <property type="entry name" value="Znf_CCHC"/>
</dbReference>
<evidence type="ECO:0000256" key="2">
    <source>
        <dbReference type="ARBA" id="ARBA00022771"/>
    </source>
</evidence>
<gene>
    <name evidence="9" type="ORF">NEZAVI_LOCUS1300</name>
</gene>
<evidence type="ECO:0000259" key="8">
    <source>
        <dbReference type="PROSITE" id="PS50158"/>
    </source>
</evidence>
<feature type="region of interest" description="Disordered" evidence="7">
    <location>
        <begin position="96"/>
        <end position="164"/>
    </location>
</feature>
<keyword evidence="10" id="KW-1185">Reference proteome</keyword>
<evidence type="ECO:0000256" key="6">
    <source>
        <dbReference type="PROSITE-ProRule" id="PRU00047"/>
    </source>
</evidence>
<dbReference type="PROSITE" id="PS50158">
    <property type="entry name" value="ZF_CCHC"/>
    <property type="match status" value="1"/>
</dbReference>
<feature type="domain" description="CCHC-type" evidence="8">
    <location>
        <begin position="38"/>
        <end position="53"/>
    </location>
</feature>
<protein>
    <recommendedName>
        <fullName evidence="5">Protein SREK1IP1</fullName>
    </recommendedName>
</protein>
<evidence type="ECO:0000313" key="9">
    <source>
        <dbReference type="EMBL" id="CAH1390030.1"/>
    </source>
</evidence>
<evidence type="ECO:0000256" key="7">
    <source>
        <dbReference type="SAM" id="MobiDB-lite"/>
    </source>
</evidence>
<proteinExistence type="predicted"/>
<feature type="compositionally biased region" description="Basic residues" evidence="7">
    <location>
        <begin position="96"/>
        <end position="108"/>
    </location>
</feature>
<evidence type="ECO:0000256" key="4">
    <source>
        <dbReference type="ARBA" id="ARBA00037746"/>
    </source>
</evidence>